<dbReference type="InterPro" id="IPR001806">
    <property type="entry name" value="Small_GTPase"/>
</dbReference>
<dbReference type="GO" id="GO:0003924">
    <property type="term" value="F:GTPase activity"/>
    <property type="evidence" value="ECO:0007669"/>
    <property type="project" value="InterPro"/>
</dbReference>
<proteinExistence type="predicted"/>
<evidence type="ECO:0008006" key="4">
    <source>
        <dbReference type="Google" id="ProtNLM"/>
    </source>
</evidence>
<dbReference type="GO" id="GO:0005525">
    <property type="term" value="F:GTP binding"/>
    <property type="evidence" value="ECO:0007669"/>
    <property type="project" value="InterPro"/>
</dbReference>
<dbReference type="EMBL" id="NAJN01001329">
    <property type="protein sequence ID" value="TKA63971.1"/>
    <property type="molecule type" value="Genomic_DNA"/>
</dbReference>
<dbReference type="Pfam" id="PF00071">
    <property type="entry name" value="Ras"/>
    <property type="match status" value="2"/>
</dbReference>
<feature type="region of interest" description="Disordered" evidence="1">
    <location>
        <begin position="120"/>
        <end position="145"/>
    </location>
</feature>
<dbReference type="SMART" id="SM00173">
    <property type="entry name" value="RAS"/>
    <property type="match status" value="1"/>
</dbReference>
<evidence type="ECO:0000256" key="1">
    <source>
        <dbReference type="SAM" id="MobiDB-lite"/>
    </source>
</evidence>
<gene>
    <name evidence="2" type="ORF">B0A49_07932</name>
</gene>
<dbReference type="PANTHER" id="PTHR47979">
    <property type="entry name" value="DRAB11-RELATED"/>
    <property type="match status" value="1"/>
</dbReference>
<evidence type="ECO:0000313" key="3">
    <source>
        <dbReference type="Proteomes" id="UP000308768"/>
    </source>
</evidence>
<dbReference type="SMART" id="SM00175">
    <property type="entry name" value="RAB"/>
    <property type="match status" value="1"/>
</dbReference>
<feature type="compositionally biased region" description="Low complexity" evidence="1">
    <location>
        <begin position="130"/>
        <end position="145"/>
    </location>
</feature>
<dbReference type="InterPro" id="IPR027417">
    <property type="entry name" value="P-loop_NTPase"/>
</dbReference>
<keyword evidence="3" id="KW-1185">Reference proteome</keyword>
<dbReference type="InterPro" id="IPR050209">
    <property type="entry name" value="Rab_GTPases_membrane_traffic"/>
</dbReference>
<dbReference type="Proteomes" id="UP000308768">
    <property type="component" value="Unassembled WGS sequence"/>
</dbReference>
<dbReference type="PROSITE" id="PS51419">
    <property type="entry name" value="RAB"/>
    <property type="match status" value="1"/>
</dbReference>
<dbReference type="AlphaFoldDB" id="A0A4U0WLZ8"/>
<protein>
    <recommendedName>
        <fullName evidence="4">GTP-binding protein ypt4</fullName>
    </recommendedName>
</protein>
<evidence type="ECO:0000313" key="2">
    <source>
        <dbReference type="EMBL" id="TKA63971.1"/>
    </source>
</evidence>
<dbReference type="CDD" id="cd00154">
    <property type="entry name" value="Rab"/>
    <property type="match status" value="1"/>
</dbReference>
<feature type="region of interest" description="Disordered" evidence="1">
    <location>
        <begin position="1"/>
        <end position="20"/>
    </location>
</feature>
<reference evidence="2 3" key="1">
    <citation type="submission" date="2017-03" db="EMBL/GenBank/DDBJ databases">
        <title>Genomes of endolithic fungi from Antarctica.</title>
        <authorList>
            <person name="Coleine C."/>
            <person name="Masonjones S."/>
            <person name="Stajich J.E."/>
        </authorList>
    </citation>
    <scope>NUCLEOTIDE SEQUENCE [LARGE SCALE GENOMIC DNA]</scope>
    <source>
        <strain evidence="2 3">CCFEE 5187</strain>
    </source>
</reference>
<dbReference type="Gene3D" id="3.40.50.300">
    <property type="entry name" value="P-loop containing nucleotide triphosphate hydrolases"/>
    <property type="match status" value="2"/>
</dbReference>
<accession>A0A4U0WLZ8</accession>
<sequence>MMRQRRSSTASTNPSDPAQEQELGGMYDYLAKIILLGPSGCGKSCLLHRFIKNEWRTERFRSVARSYYRGAAGAVLVYDVSSLASFNALPTFLADARALGSPRLAVLLAGNKADLADEYNEAEQQQHHQYAPAPSAATSTPPLSSSLASSLASSYSPAPGSNGLPATLALHGREVPPDLATSWSASACTPVAVAVEVSSLSGTNVAELFDRLARIILAKIELGEVDPGDPASGIQYGAPQE</sequence>
<dbReference type="OrthoDB" id="9989112at2759"/>
<dbReference type="SMART" id="SM00174">
    <property type="entry name" value="RHO"/>
    <property type="match status" value="1"/>
</dbReference>
<organism evidence="2 3">
    <name type="scientific">Cryomyces minteri</name>
    <dbReference type="NCBI Taxonomy" id="331657"/>
    <lineage>
        <taxon>Eukaryota</taxon>
        <taxon>Fungi</taxon>
        <taxon>Dikarya</taxon>
        <taxon>Ascomycota</taxon>
        <taxon>Pezizomycotina</taxon>
        <taxon>Dothideomycetes</taxon>
        <taxon>Dothideomycetes incertae sedis</taxon>
        <taxon>Cryomyces</taxon>
    </lineage>
</organism>
<feature type="compositionally biased region" description="Polar residues" evidence="1">
    <location>
        <begin position="7"/>
        <end position="18"/>
    </location>
</feature>
<dbReference type="PRINTS" id="PR00449">
    <property type="entry name" value="RASTRNSFRMNG"/>
</dbReference>
<comment type="caution">
    <text evidence="2">The sequence shown here is derived from an EMBL/GenBank/DDBJ whole genome shotgun (WGS) entry which is preliminary data.</text>
</comment>
<name>A0A4U0WLZ8_9PEZI</name>
<dbReference type="STRING" id="331657.A0A4U0WLZ8"/>
<dbReference type="SUPFAM" id="SSF52540">
    <property type="entry name" value="P-loop containing nucleoside triphosphate hydrolases"/>
    <property type="match status" value="1"/>
</dbReference>